<gene>
    <name evidence="2" type="ORF">EV44_g3212</name>
</gene>
<dbReference type="Proteomes" id="UP000030854">
    <property type="component" value="Unassembled WGS sequence"/>
</dbReference>
<keyword evidence="3" id="KW-1185">Reference proteome</keyword>
<comment type="caution">
    <text evidence="2">The sequence shown here is derived from an EMBL/GenBank/DDBJ whole genome shotgun (WGS) entry which is preliminary data.</text>
</comment>
<feature type="region of interest" description="Disordered" evidence="1">
    <location>
        <begin position="1"/>
        <end position="33"/>
    </location>
</feature>
<evidence type="ECO:0000313" key="3">
    <source>
        <dbReference type="Proteomes" id="UP000030854"/>
    </source>
</evidence>
<organism evidence="2 3">
    <name type="scientific">Uncinula necator</name>
    <name type="common">Grape powdery mildew</name>
    <dbReference type="NCBI Taxonomy" id="52586"/>
    <lineage>
        <taxon>Eukaryota</taxon>
        <taxon>Fungi</taxon>
        <taxon>Dikarya</taxon>
        <taxon>Ascomycota</taxon>
        <taxon>Pezizomycotina</taxon>
        <taxon>Leotiomycetes</taxon>
        <taxon>Erysiphales</taxon>
        <taxon>Erysiphaceae</taxon>
        <taxon>Erysiphe</taxon>
    </lineage>
</organism>
<dbReference type="AlphaFoldDB" id="A0A0B1PCV7"/>
<evidence type="ECO:0000256" key="1">
    <source>
        <dbReference type="SAM" id="MobiDB-lite"/>
    </source>
</evidence>
<sequence length="111" mass="12159">MAAADNDVDMLPPSTPLRASSYLPRSTSTPTQRSRILRLTDIMATQDASYQRNETPYSPGDSFTAFNRIPSIKTIGNISKATEKAFGKASENLTEREQIAEGYSKALDEAI</sequence>
<feature type="compositionally biased region" description="Polar residues" evidence="1">
    <location>
        <begin position="23"/>
        <end position="33"/>
    </location>
</feature>
<evidence type="ECO:0000313" key="2">
    <source>
        <dbReference type="EMBL" id="KHJ34751.1"/>
    </source>
</evidence>
<protein>
    <submittedName>
        <fullName evidence="2">Uncharacterized protein</fullName>
    </submittedName>
</protein>
<dbReference type="EMBL" id="JNVN01000714">
    <property type="protein sequence ID" value="KHJ34751.1"/>
    <property type="molecule type" value="Genomic_DNA"/>
</dbReference>
<reference evidence="2 3" key="1">
    <citation type="journal article" date="2014" name="BMC Genomics">
        <title>Adaptive genomic structural variation in the grape powdery mildew pathogen, Erysiphe necator.</title>
        <authorList>
            <person name="Jones L."/>
            <person name="Riaz S."/>
            <person name="Morales-Cruz A."/>
            <person name="Amrine K.C."/>
            <person name="McGuire B."/>
            <person name="Gubler W.D."/>
            <person name="Walker M.A."/>
            <person name="Cantu D."/>
        </authorList>
    </citation>
    <scope>NUCLEOTIDE SEQUENCE [LARGE SCALE GENOMIC DNA]</scope>
    <source>
        <strain evidence="3">c</strain>
    </source>
</reference>
<accession>A0A0B1PCV7</accession>
<name>A0A0B1PCV7_UNCNE</name>
<proteinExistence type="predicted"/>
<dbReference type="HOGENOM" id="CLU_2160276_0_0_1"/>